<proteinExistence type="inferred from homology"/>
<feature type="non-terminal residue" evidence="3">
    <location>
        <position position="1"/>
    </location>
</feature>
<name>A0ABT6HYE9_9ACTN</name>
<reference evidence="3 4" key="1">
    <citation type="submission" date="2023-04" db="EMBL/GenBank/DDBJ databases">
        <title>Streptomyces chengmaiensis sp. nov. isolated from the stem of mangrove plant in Hainan.</title>
        <authorList>
            <person name="Huang X."/>
            <person name="Zhou S."/>
            <person name="Chu X."/>
            <person name="Xie Y."/>
            <person name="Lin Y."/>
        </authorList>
    </citation>
    <scope>NUCLEOTIDE SEQUENCE [LARGE SCALE GENOMIC DNA]</scope>
    <source>
        <strain evidence="3 4">HNM0663</strain>
    </source>
</reference>
<comment type="caution">
    <text evidence="3">The sequence shown here is derived from an EMBL/GenBank/DDBJ whole genome shotgun (WGS) entry which is preliminary data.</text>
</comment>
<dbReference type="PRINTS" id="PR00080">
    <property type="entry name" value="SDRFAMILY"/>
</dbReference>
<keyword evidence="4" id="KW-1185">Reference proteome</keyword>
<dbReference type="InterPro" id="IPR036291">
    <property type="entry name" value="NAD(P)-bd_dom_sf"/>
</dbReference>
<dbReference type="PRINTS" id="PR00081">
    <property type="entry name" value="GDHRDH"/>
</dbReference>
<dbReference type="Proteomes" id="UP001223144">
    <property type="component" value="Unassembled WGS sequence"/>
</dbReference>
<accession>A0ABT6HYE9</accession>
<dbReference type="EMBL" id="JARWBG010000079">
    <property type="protein sequence ID" value="MDH2393717.1"/>
    <property type="molecule type" value="Genomic_DNA"/>
</dbReference>
<dbReference type="InterPro" id="IPR051122">
    <property type="entry name" value="SDR_DHRS6-like"/>
</dbReference>
<keyword evidence="2" id="KW-0560">Oxidoreductase</keyword>
<gene>
    <name evidence="3" type="ORF">QCN29_34145</name>
</gene>
<dbReference type="Pfam" id="PF13561">
    <property type="entry name" value="adh_short_C2"/>
    <property type="match status" value="1"/>
</dbReference>
<sequence length="278" mass="28619">GLPDQHPGGGPMNLGLDGRRVLITGAASGIGASTALAFAAEGARLGLVDRDAEGLSAVVDMIRDKGGEVRVQTADLSTADGAHGGVTGILNGWNGTADVLINNVGQCLARSFDELSDADYLATFEINFLSAVRAIRLVLPGMRAQGHGSVVTNTSDLARQPEPGLVDYQASKVGLVSLTKSLALSEGPGIRVNAVAPGPVWTPLWTRPGGFADTLGDLHGRDAEAAVKHELSRRQLPLGRMGEPNEVAQVITFLASDAAAFVTGSVWGVDGGTIRGLL</sequence>
<comment type="similarity">
    <text evidence="1">Belongs to the short-chain dehydrogenases/reductases (SDR) family.</text>
</comment>
<dbReference type="PANTHER" id="PTHR43477:SF1">
    <property type="entry name" value="DIHYDROANTICAPSIN 7-DEHYDROGENASE"/>
    <property type="match status" value="1"/>
</dbReference>
<protein>
    <submittedName>
        <fullName evidence="3">SDR family oxidoreductase</fullName>
    </submittedName>
</protein>
<evidence type="ECO:0000256" key="2">
    <source>
        <dbReference type="ARBA" id="ARBA00023002"/>
    </source>
</evidence>
<dbReference type="RefSeq" id="WP_279933053.1">
    <property type="nucleotide sequence ID" value="NZ_JARWBG010000079.1"/>
</dbReference>
<dbReference type="Gene3D" id="3.40.50.720">
    <property type="entry name" value="NAD(P)-binding Rossmann-like Domain"/>
    <property type="match status" value="1"/>
</dbReference>
<dbReference type="PANTHER" id="PTHR43477">
    <property type="entry name" value="DIHYDROANTICAPSIN 7-DEHYDROGENASE"/>
    <property type="match status" value="1"/>
</dbReference>
<dbReference type="SUPFAM" id="SSF51735">
    <property type="entry name" value="NAD(P)-binding Rossmann-fold domains"/>
    <property type="match status" value="1"/>
</dbReference>
<evidence type="ECO:0000313" key="3">
    <source>
        <dbReference type="EMBL" id="MDH2393717.1"/>
    </source>
</evidence>
<organism evidence="3 4">
    <name type="scientific">Streptomyces chengmaiensis</name>
    <dbReference type="NCBI Taxonomy" id="3040919"/>
    <lineage>
        <taxon>Bacteria</taxon>
        <taxon>Bacillati</taxon>
        <taxon>Actinomycetota</taxon>
        <taxon>Actinomycetes</taxon>
        <taxon>Kitasatosporales</taxon>
        <taxon>Streptomycetaceae</taxon>
        <taxon>Streptomyces</taxon>
    </lineage>
</organism>
<evidence type="ECO:0000256" key="1">
    <source>
        <dbReference type="ARBA" id="ARBA00006484"/>
    </source>
</evidence>
<dbReference type="InterPro" id="IPR002347">
    <property type="entry name" value="SDR_fam"/>
</dbReference>
<evidence type="ECO:0000313" key="4">
    <source>
        <dbReference type="Proteomes" id="UP001223144"/>
    </source>
</evidence>